<feature type="domain" description="NAD-dependent epimerase/dehydratase" evidence="2">
    <location>
        <begin position="8"/>
        <end position="117"/>
    </location>
</feature>
<dbReference type="PANTHER" id="PTHR14097:SF8">
    <property type="entry name" value="NAD(P)-BINDING DOMAIN-CONTAINING PROTEIN"/>
    <property type="match status" value="1"/>
</dbReference>
<protein>
    <recommendedName>
        <fullName evidence="2">NAD-dependent epimerase/dehydratase domain-containing protein</fullName>
    </recommendedName>
</protein>
<dbReference type="SUPFAM" id="SSF51735">
    <property type="entry name" value="NAD(P)-binding Rossmann-fold domains"/>
    <property type="match status" value="1"/>
</dbReference>
<name>A0A7X0MJR9_9SPHI</name>
<dbReference type="Pfam" id="PF01370">
    <property type="entry name" value="Epimerase"/>
    <property type="match status" value="1"/>
</dbReference>
<comment type="caution">
    <text evidence="3">The sequence shown here is derived from an EMBL/GenBank/DDBJ whole genome shotgun (WGS) entry which is preliminary data.</text>
</comment>
<dbReference type="Gene3D" id="3.40.50.720">
    <property type="entry name" value="NAD(P)-binding Rossmann-like Domain"/>
    <property type="match status" value="1"/>
</dbReference>
<proteinExistence type="predicted"/>
<dbReference type="Proteomes" id="UP000521017">
    <property type="component" value="Unassembled WGS sequence"/>
</dbReference>
<evidence type="ECO:0000259" key="2">
    <source>
        <dbReference type="Pfam" id="PF01370"/>
    </source>
</evidence>
<comment type="subcellular location">
    <subcellularLocation>
        <location evidence="1">Membrane</location>
    </subcellularLocation>
</comment>
<dbReference type="PANTHER" id="PTHR14097">
    <property type="entry name" value="OXIDOREDUCTASE HTATIP2"/>
    <property type="match status" value="1"/>
</dbReference>
<dbReference type="GO" id="GO:0016020">
    <property type="term" value="C:membrane"/>
    <property type="evidence" value="ECO:0007669"/>
    <property type="project" value="UniProtKB-SubCell"/>
</dbReference>
<evidence type="ECO:0000313" key="4">
    <source>
        <dbReference type="Proteomes" id="UP000521017"/>
    </source>
</evidence>
<dbReference type="AlphaFoldDB" id="A0A7X0MJR9"/>
<evidence type="ECO:0000256" key="1">
    <source>
        <dbReference type="ARBA" id="ARBA00004370"/>
    </source>
</evidence>
<evidence type="ECO:0000313" key="3">
    <source>
        <dbReference type="EMBL" id="MBB6499910.1"/>
    </source>
</evidence>
<dbReference type="InterPro" id="IPR001509">
    <property type="entry name" value="Epimerase_deHydtase"/>
</dbReference>
<sequence>MKASIRAIITGTTGMVGEGVLHECLQNPAIEAVLIINRKASGYTHPKLTEIIHADFYDFSSIENQLKGYNACFFCLGITSVGITKEEYYKITYTLTLHIATTLSRLNPEMTFCYISGAGTDSTEKSNGWAGVKGKTENDLMKLPFKQVFAFRPGFIKAIDGLTKTHKLYKYISWLYPIGRAIYPTGFSTLQELAAAMIHSVNQGYPQRVILGKDIIALAK</sequence>
<dbReference type="InterPro" id="IPR036291">
    <property type="entry name" value="NAD(P)-bd_dom_sf"/>
</dbReference>
<reference evidence="3 4" key="1">
    <citation type="submission" date="2020-08" db="EMBL/GenBank/DDBJ databases">
        <title>Genomic Encyclopedia of Type Strains, Phase IV (KMG-V): Genome sequencing to study the core and pangenomes of soil and plant-associated prokaryotes.</title>
        <authorList>
            <person name="Whitman W."/>
        </authorList>
    </citation>
    <scope>NUCLEOTIDE SEQUENCE [LARGE SCALE GENOMIC DNA]</scope>
    <source>
        <strain evidence="3 4">M2T3</strain>
    </source>
</reference>
<dbReference type="RefSeq" id="WP_184624636.1">
    <property type="nucleotide sequence ID" value="NZ_JACHCC010000005.1"/>
</dbReference>
<accession>A0A7X0MJR9</accession>
<organism evidence="3 4">
    <name type="scientific">Pedobacter cryoconitis</name>
    <dbReference type="NCBI Taxonomy" id="188932"/>
    <lineage>
        <taxon>Bacteria</taxon>
        <taxon>Pseudomonadati</taxon>
        <taxon>Bacteroidota</taxon>
        <taxon>Sphingobacteriia</taxon>
        <taxon>Sphingobacteriales</taxon>
        <taxon>Sphingobacteriaceae</taxon>
        <taxon>Pedobacter</taxon>
    </lineage>
</organism>
<dbReference type="EMBL" id="JACHCC010000005">
    <property type="protein sequence ID" value="MBB6499910.1"/>
    <property type="molecule type" value="Genomic_DNA"/>
</dbReference>
<gene>
    <name evidence="3" type="ORF">HDF25_002054</name>
</gene>